<feature type="compositionally biased region" description="Acidic residues" evidence="1">
    <location>
        <begin position="167"/>
        <end position="181"/>
    </location>
</feature>
<feature type="compositionally biased region" description="Polar residues" evidence="1">
    <location>
        <begin position="83"/>
        <end position="93"/>
    </location>
</feature>
<dbReference type="Pfam" id="PF01345">
    <property type="entry name" value="DUF11"/>
    <property type="match status" value="3"/>
</dbReference>
<name>A0A5C6CIH6_9BACT</name>
<feature type="region of interest" description="Disordered" evidence="1">
    <location>
        <begin position="49"/>
        <end position="154"/>
    </location>
</feature>
<evidence type="ECO:0000256" key="2">
    <source>
        <dbReference type="SAM" id="SignalP"/>
    </source>
</evidence>
<feature type="compositionally biased region" description="Basic and acidic residues" evidence="1">
    <location>
        <begin position="182"/>
        <end position="194"/>
    </location>
</feature>
<evidence type="ECO:0000313" key="5">
    <source>
        <dbReference type="Proteomes" id="UP000318437"/>
    </source>
</evidence>
<dbReference type="InterPro" id="IPR051172">
    <property type="entry name" value="Chlamydia_OmcB"/>
</dbReference>
<feature type="domain" description="DUF11" evidence="3">
    <location>
        <begin position="538"/>
        <end position="625"/>
    </location>
</feature>
<comment type="caution">
    <text evidence="4">The sequence shown here is derived from an EMBL/GenBank/DDBJ whole genome shotgun (WGS) entry which is preliminary data.</text>
</comment>
<protein>
    <submittedName>
        <fullName evidence="4">Large cysteine-rich periplasmic protein OmcB</fullName>
    </submittedName>
</protein>
<feature type="compositionally biased region" description="Polar residues" evidence="1">
    <location>
        <begin position="226"/>
        <end position="235"/>
    </location>
</feature>
<feature type="domain" description="DUF11" evidence="3">
    <location>
        <begin position="645"/>
        <end position="749"/>
    </location>
</feature>
<dbReference type="Gene3D" id="2.60.40.10">
    <property type="entry name" value="Immunoglobulins"/>
    <property type="match status" value="2"/>
</dbReference>
<evidence type="ECO:0000259" key="3">
    <source>
        <dbReference type="Pfam" id="PF01345"/>
    </source>
</evidence>
<dbReference type="Proteomes" id="UP000318437">
    <property type="component" value="Unassembled WGS sequence"/>
</dbReference>
<feature type="compositionally biased region" description="Basic and acidic residues" evidence="1">
    <location>
        <begin position="51"/>
        <end position="62"/>
    </location>
</feature>
<keyword evidence="5" id="KW-1185">Reference proteome</keyword>
<dbReference type="EMBL" id="SJPS01000005">
    <property type="protein sequence ID" value="TWU24593.1"/>
    <property type="molecule type" value="Genomic_DNA"/>
</dbReference>
<dbReference type="PANTHER" id="PTHR34819:SF3">
    <property type="entry name" value="CELL SURFACE PROTEIN"/>
    <property type="match status" value="1"/>
</dbReference>
<proteinExistence type="predicted"/>
<organism evidence="4 5">
    <name type="scientific">Bythopirellula polymerisocia</name>
    <dbReference type="NCBI Taxonomy" id="2528003"/>
    <lineage>
        <taxon>Bacteria</taxon>
        <taxon>Pseudomonadati</taxon>
        <taxon>Planctomycetota</taxon>
        <taxon>Planctomycetia</taxon>
        <taxon>Pirellulales</taxon>
        <taxon>Lacipirellulaceae</taxon>
        <taxon>Bythopirellula</taxon>
    </lineage>
</organism>
<feature type="signal peptide" evidence="2">
    <location>
        <begin position="1"/>
        <end position="24"/>
    </location>
</feature>
<feature type="compositionally biased region" description="Basic and acidic residues" evidence="1">
    <location>
        <begin position="103"/>
        <end position="116"/>
    </location>
</feature>
<dbReference type="AlphaFoldDB" id="A0A5C6CIH6"/>
<feature type="compositionally biased region" description="Low complexity" evidence="1">
    <location>
        <begin position="211"/>
        <end position="221"/>
    </location>
</feature>
<gene>
    <name evidence="4" type="primary">omcB_2</name>
    <name evidence="4" type="ORF">Pla144_34780</name>
</gene>
<dbReference type="InterPro" id="IPR001434">
    <property type="entry name" value="OmcB-like_DUF11"/>
</dbReference>
<dbReference type="InterPro" id="IPR013783">
    <property type="entry name" value="Ig-like_fold"/>
</dbReference>
<evidence type="ECO:0000313" key="4">
    <source>
        <dbReference type="EMBL" id="TWU24593.1"/>
    </source>
</evidence>
<feature type="region of interest" description="Disordered" evidence="1">
    <location>
        <begin position="167"/>
        <end position="238"/>
    </location>
</feature>
<dbReference type="RefSeq" id="WP_146451827.1">
    <property type="nucleotide sequence ID" value="NZ_SJPS01000005.1"/>
</dbReference>
<sequence length="781" mass="84380" precursor="true">MSRRLLFGIALVGILVSTRTLSSAQTPTNRSGGSTLIDRLGQLKSVFVRDQSSKNDESDHTARASAGNRTTSNRNAANRNSRQPTRSPSTGRVQQGDLLPKGIFDRNADPGHRGNEYELGDEVFNASPRRGSSSASTPEVENSRKSPSTTRENELQEALADLLATELDESEVEFEEPIPEDSFDRMPADSERTTARSNGSEEFDLRRALISKSQSGSSGVSRPRNETSIRTNSSKAIDDRRQQLEFLEQQADSNLRSPSHGEILNPIRDRQAERAFSGIHQPGQQPVSRIASSNPPASGNILFSSKQPLIGSRVEGPRQILIGREATYRVTLENSSDTTASELSAEVQIPEWAEVVEATSTSGVVQQADPQAAGILKWQLQNLAGRSSQSLSLKLIPRSGKPLNISVQWTLAPIASQTIVEVQEPKLEMTLGGPEEVLYNKAQRYRLSLRNPGTGNAENVVVKLVPPGGDEHSASSHSVGTLPAGGSKEIELELTAREAGELSMKATATAAGGLKSEAIKNVLCHKAELEIDWRGSEEKYAGTEASYYFRIRNPGTADTEPVTVQLKLPSGAKLASASEGYRHDAITGVLGWQLPGIKAGDAQFLQIRCEVARAGTNRFEVIAQTEGGGLRASNSIETNVIAVADLKLDVSDPKGPVAVGETAIYEIRIRNRGTTEAPNVGVVGLFSEGIDPTAVEGAQFTVRDGRVSIHPNTLPAGEEMVLRIRAVAAREGTHVFRAEVTCQELDIKLAAEETTKFYEDQYRWADGKSAYSNDKSGAITR</sequence>
<reference evidence="4 5" key="1">
    <citation type="submission" date="2019-02" db="EMBL/GenBank/DDBJ databases">
        <title>Deep-cultivation of Planctomycetes and their phenomic and genomic characterization uncovers novel biology.</title>
        <authorList>
            <person name="Wiegand S."/>
            <person name="Jogler M."/>
            <person name="Boedeker C."/>
            <person name="Pinto D."/>
            <person name="Vollmers J."/>
            <person name="Rivas-Marin E."/>
            <person name="Kohn T."/>
            <person name="Peeters S.H."/>
            <person name="Heuer A."/>
            <person name="Rast P."/>
            <person name="Oberbeckmann S."/>
            <person name="Bunk B."/>
            <person name="Jeske O."/>
            <person name="Meyerdierks A."/>
            <person name="Storesund J.E."/>
            <person name="Kallscheuer N."/>
            <person name="Luecker S."/>
            <person name="Lage O.M."/>
            <person name="Pohl T."/>
            <person name="Merkel B.J."/>
            <person name="Hornburger P."/>
            <person name="Mueller R.-W."/>
            <person name="Bruemmer F."/>
            <person name="Labrenz M."/>
            <person name="Spormann A.M."/>
            <person name="Op Den Camp H."/>
            <person name="Overmann J."/>
            <person name="Amann R."/>
            <person name="Jetten M.S.M."/>
            <person name="Mascher T."/>
            <person name="Medema M.H."/>
            <person name="Devos D.P."/>
            <person name="Kaster A.-K."/>
            <person name="Ovreas L."/>
            <person name="Rohde M."/>
            <person name="Galperin M.Y."/>
            <person name="Jogler C."/>
        </authorList>
    </citation>
    <scope>NUCLEOTIDE SEQUENCE [LARGE SCALE GENOMIC DNA]</scope>
    <source>
        <strain evidence="4 5">Pla144</strain>
    </source>
</reference>
<feature type="compositionally biased region" description="Polar residues" evidence="1">
    <location>
        <begin position="130"/>
        <end position="150"/>
    </location>
</feature>
<feature type="chain" id="PRO_5023056734" evidence="2">
    <location>
        <begin position="25"/>
        <end position="781"/>
    </location>
</feature>
<evidence type="ECO:0000256" key="1">
    <source>
        <dbReference type="SAM" id="MobiDB-lite"/>
    </source>
</evidence>
<accession>A0A5C6CIH6</accession>
<dbReference type="PANTHER" id="PTHR34819">
    <property type="entry name" value="LARGE CYSTEINE-RICH PERIPLASMIC PROTEIN OMCB"/>
    <property type="match status" value="1"/>
</dbReference>
<feature type="compositionally biased region" description="Low complexity" evidence="1">
    <location>
        <begin position="68"/>
        <end position="82"/>
    </location>
</feature>
<feature type="domain" description="DUF11" evidence="3">
    <location>
        <begin position="319"/>
        <end position="395"/>
    </location>
</feature>
<keyword evidence="2" id="KW-0732">Signal</keyword>
<dbReference type="OrthoDB" id="238179at2"/>